<gene>
    <name evidence="2" type="ORF">HZZ10_14820</name>
</gene>
<sequence length="414" mass="43528">MLLAFLLLLGGQVLIAPTASASTVDGEISRSEILARANFWVSRNVPYNQGLSTGDVDGRKYRQDCSGFVSMAWHLPTSASTRTLATYGNRLASLDQLQPGDMLLDAGTHSSLFVGWNNSSHTSATIWHESTPGVGTVAANWTRATMGKYVPYSYKKVVGDTATNPNPGILKREVFESASSTGWSALPTGIAGEAVASITMDGVKYIYTVNDGIVYEAASNNNWKNLSTRITSSGGVAATAIDGVKYVYTVNGGQVYEAASNNSWKNLNSGIPTSGPVAVTSMGGVKYVYTVNGGQVYEAASNNSWKNLNSGIPTSGPVAVTSMGGVKYVYTVNGGQVYEAASNNSWKNLNSGIPSRGPLAATSADGVNYVYTVNGGQVYEAASNNSWKSLNSGIFSTTGVAATEMGGIKYVYTM</sequence>
<reference evidence="2 3" key="1">
    <citation type="submission" date="2020-07" db="EMBL/GenBank/DDBJ databases">
        <title>MOT database genomes.</title>
        <authorList>
            <person name="Joseph S."/>
            <person name="Aduse-Opoku J."/>
            <person name="Hashim A."/>
            <person name="Wade W."/>
            <person name="Curtis M."/>
        </authorList>
    </citation>
    <scope>NUCLEOTIDE SEQUENCE [LARGE SCALE GENOMIC DNA]</scope>
    <source>
        <strain evidence="2 3">DSM 100099</strain>
    </source>
</reference>
<dbReference type="SUPFAM" id="SSF54001">
    <property type="entry name" value="Cysteine proteinases"/>
    <property type="match status" value="1"/>
</dbReference>
<evidence type="ECO:0008006" key="4">
    <source>
        <dbReference type="Google" id="ProtNLM"/>
    </source>
</evidence>
<accession>A0A853EW64</accession>
<dbReference type="Gene3D" id="3.90.1720.10">
    <property type="entry name" value="endopeptidase domain like (from Nostoc punctiforme)"/>
    <property type="match status" value="1"/>
</dbReference>
<keyword evidence="3" id="KW-1185">Reference proteome</keyword>
<dbReference type="SUPFAM" id="SSF117281">
    <property type="entry name" value="Kelch motif"/>
    <property type="match status" value="1"/>
</dbReference>
<comment type="caution">
    <text evidence="2">The sequence shown here is derived from an EMBL/GenBank/DDBJ whole genome shotgun (WGS) entry which is preliminary data.</text>
</comment>
<name>A0A853EW64_9MICO</name>
<feature type="signal peptide" evidence="1">
    <location>
        <begin position="1"/>
        <end position="21"/>
    </location>
</feature>
<dbReference type="EMBL" id="JACBYE010000044">
    <property type="protein sequence ID" value="NYS94789.1"/>
    <property type="molecule type" value="Genomic_DNA"/>
</dbReference>
<evidence type="ECO:0000313" key="2">
    <source>
        <dbReference type="EMBL" id="NYS94789.1"/>
    </source>
</evidence>
<proteinExistence type="predicted"/>
<protein>
    <recommendedName>
        <fullName evidence="4">NlpC/P60 domain-containing protein</fullName>
    </recommendedName>
</protein>
<evidence type="ECO:0000256" key="1">
    <source>
        <dbReference type="SAM" id="SignalP"/>
    </source>
</evidence>
<organism evidence="2 3">
    <name type="scientific">Sanguibacter inulinus</name>
    <dbReference type="NCBI Taxonomy" id="60922"/>
    <lineage>
        <taxon>Bacteria</taxon>
        <taxon>Bacillati</taxon>
        <taxon>Actinomycetota</taxon>
        <taxon>Actinomycetes</taxon>
        <taxon>Micrococcales</taxon>
        <taxon>Sanguibacteraceae</taxon>
        <taxon>Sanguibacter</taxon>
    </lineage>
</organism>
<dbReference type="RefSeq" id="WP_179914090.1">
    <property type="nucleotide sequence ID" value="NZ_JACBYE010000044.1"/>
</dbReference>
<feature type="chain" id="PRO_5033013559" description="NlpC/P60 domain-containing protein" evidence="1">
    <location>
        <begin position="22"/>
        <end position="414"/>
    </location>
</feature>
<dbReference type="Proteomes" id="UP000561011">
    <property type="component" value="Unassembled WGS sequence"/>
</dbReference>
<evidence type="ECO:0000313" key="3">
    <source>
        <dbReference type="Proteomes" id="UP000561011"/>
    </source>
</evidence>
<keyword evidence="1" id="KW-0732">Signal</keyword>
<dbReference type="AlphaFoldDB" id="A0A853EW64"/>
<dbReference type="InterPro" id="IPR015915">
    <property type="entry name" value="Kelch-typ_b-propeller"/>
</dbReference>
<dbReference type="InterPro" id="IPR038765">
    <property type="entry name" value="Papain-like_cys_pep_sf"/>
</dbReference>